<dbReference type="GO" id="GO:0005737">
    <property type="term" value="C:cytoplasm"/>
    <property type="evidence" value="ECO:0007669"/>
    <property type="project" value="TreeGrafter"/>
</dbReference>
<dbReference type="PANTHER" id="PTHR48079:SF6">
    <property type="entry name" value="NAD(P)-BINDING DOMAIN-CONTAINING PROTEIN-RELATED"/>
    <property type="match status" value="1"/>
</dbReference>
<dbReference type="AlphaFoldDB" id="A0A5C0B202"/>
<dbReference type="EMBL" id="CP043046">
    <property type="protein sequence ID" value="QEI07924.1"/>
    <property type="molecule type" value="Genomic_DNA"/>
</dbReference>
<proteinExistence type="predicted"/>
<dbReference type="Pfam" id="PF01370">
    <property type="entry name" value="Epimerase"/>
    <property type="match status" value="1"/>
</dbReference>
<dbReference type="InterPro" id="IPR051783">
    <property type="entry name" value="NAD(P)-dependent_oxidoreduct"/>
</dbReference>
<name>A0A5C0B202_9BURK</name>
<organism evidence="2 3">
    <name type="scientific">Pigmentiphaga aceris</name>
    <dbReference type="NCBI Taxonomy" id="1940612"/>
    <lineage>
        <taxon>Bacteria</taxon>
        <taxon>Pseudomonadati</taxon>
        <taxon>Pseudomonadota</taxon>
        <taxon>Betaproteobacteria</taxon>
        <taxon>Burkholderiales</taxon>
        <taxon>Alcaligenaceae</taxon>
        <taxon>Pigmentiphaga</taxon>
    </lineage>
</organism>
<dbReference type="RefSeq" id="WP_148816971.1">
    <property type="nucleotide sequence ID" value="NZ_CP043046.1"/>
</dbReference>
<evidence type="ECO:0000313" key="3">
    <source>
        <dbReference type="Proteomes" id="UP000325161"/>
    </source>
</evidence>
<sequence length="322" mass="33649">MKTKVLVLGANGYVGQAVIRALKASTWAEPVAGVRGTLRLGDVASVKLDATDASALRTALADVGAVVNCVAGSPAVMVAGAEALKKALAPLGASAPRLVHFSSMAVYGGAIGVIEESTPAATGLAGYAGAKAQTETILAGLPNVVMLRPGCIYGPGSPQWSERIALLLADRRIGDLGAAGDGCSNLVYIDDVVEAVLQAVQRADVAGGVFNLAMAQAPSWNDYFIAFARRLGKVPVARIGGRRLKIETKMLGPALKIMEIGAGRLRFDTRRLPPPIPPSLLRLWGQDIRLSSIQAQQRLGLDWTPLETGIGRTADAWRTSPR</sequence>
<reference evidence="2 3" key="1">
    <citation type="submission" date="2019-08" db="EMBL/GenBank/DDBJ databases">
        <title>Amphibian skin-associated Pigmentiphaga: genome sequence and occurrence across geography and hosts.</title>
        <authorList>
            <person name="Bletz M.C."/>
            <person name="Bunk B."/>
            <person name="Sproeer C."/>
            <person name="Biwer P."/>
            <person name="Reiter S."/>
            <person name="Rabemananjara F.C.E."/>
            <person name="Schulz S."/>
            <person name="Overmann J."/>
            <person name="Vences M."/>
        </authorList>
    </citation>
    <scope>NUCLEOTIDE SEQUENCE [LARGE SCALE GENOMIC DNA]</scope>
    <source>
        <strain evidence="2 3">Mada1488</strain>
    </source>
</reference>
<feature type="domain" description="NAD-dependent epimerase/dehydratase" evidence="1">
    <location>
        <begin position="5"/>
        <end position="213"/>
    </location>
</feature>
<evidence type="ECO:0000259" key="1">
    <source>
        <dbReference type="Pfam" id="PF01370"/>
    </source>
</evidence>
<dbReference type="KEGG" id="pacr:FXN63_20325"/>
<evidence type="ECO:0000313" key="2">
    <source>
        <dbReference type="EMBL" id="QEI07924.1"/>
    </source>
</evidence>
<keyword evidence="3" id="KW-1185">Reference proteome</keyword>
<accession>A0A5C0B202</accession>
<dbReference type="Proteomes" id="UP000325161">
    <property type="component" value="Chromosome"/>
</dbReference>
<dbReference type="InterPro" id="IPR001509">
    <property type="entry name" value="Epimerase_deHydtase"/>
</dbReference>
<dbReference type="OrthoDB" id="5292533at2"/>
<dbReference type="SUPFAM" id="SSF51735">
    <property type="entry name" value="NAD(P)-binding Rossmann-fold domains"/>
    <property type="match status" value="1"/>
</dbReference>
<dbReference type="PANTHER" id="PTHR48079">
    <property type="entry name" value="PROTEIN YEEZ"/>
    <property type="match status" value="1"/>
</dbReference>
<protein>
    <submittedName>
        <fullName evidence="2">NAD(P)-dependent oxidoreductase</fullName>
    </submittedName>
</protein>
<dbReference type="InterPro" id="IPR036291">
    <property type="entry name" value="NAD(P)-bd_dom_sf"/>
</dbReference>
<dbReference type="Gene3D" id="3.40.50.720">
    <property type="entry name" value="NAD(P)-binding Rossmann-like Domain"/>
    <property type="match status" value="1"/>
</dbReference>
<dbReference type="GO" id="GO:0004029">
    <property type="term" value="F:aldehyde dehydrogenase (NAD+) activity"/>
    <property type="evidence" value="ECO:0007669"/>
    <property type="project" value="TreeGrafter"/>
</dbReference>
<gene>
    <name evidence="2" type="ORF">FXN63_20325</name>
</gene>